<dbReference type="InterPro" id="IPR004360">
    <property type="entry name" value="Glyas_Fos-R_dOase_dom"/>
</dbReference>
<dbReference type="AlphaFoldDB" id="A0A4R2HXI9"/>
<sequence>MEMTLRIEVFTHDLDRAGQFYRDVLGFEELSRQPRYLWMGRGTARIGIGATAEPVDPAARQVPTGTEIVLEVDDIDAEYERVRTTGWPVEGDVQLQEWGLRDFRLFDADGYYLRLTSRPVRQATRR</sequence>
<dbReference type="PROSITE" id="PS51819">
    <property type="entry name" value="VOC"/>
    <property type="match status" value="1"/>
</dbReference>
<dbReference type="Gene3D" id="3.10.180.10">
    <property type="entry name" value="2,3-Dihydroxybiphenyl 1,2-Dioxygenase, domain 1"/>
    <property type="match status" value="1"/>
</dbReference>
<evidence type="ECO:0000259" key="1">
    <source>
        <dbReference type="PROSITE" id="PS51819"/>
    </source>
</evidence>
<protein>
    <submittedName>
        <fullName evidence="2">Putative glyoxalase superfamily protein PhnB</fullName>
    </submittedName>
</protein>
<organism evidence="2 3">
    <name type="scientific">Kribbella steppae</name>
    <dbReference type="NCBI Taxonomy" id="2512223"/>
    <lineage>
        <taxon>Bacteria</taxon>
        <taxon>Bacillati</taxon>
        <taxon>Actinomycetota</taxon>
        <taxon>Actinomycetes</taxon>
        <taxon>Propionibacteriales</taxon>
        <taxon>Kribbellaceae</taxon>
        <taxon>Kribbella</taxon>
    </lineage>
</organism>
<dbReference type="Proteomes" id="UP000294508">
    <property type="component" value="Unassembled WGS sequence"/>
</dbReference>
<proteinExistence type="predicted"/>
<name>A0A4R2HXI9_9ACTN</name>
<dbReference type="InterPro" id="IPR029068">
    <property type="entry name" value="Glyas_Bleomycin-R_OHBP_Dase"/>
</dbReference>
<dbReference type="SUPFAM" id="SSF54593">
    <property type="entry name" value="Glyoxalase/Bleomycin resistance protein/Dihydroxybiphenyl dioxygenase"/>
    <property type="match status" value="1"/>
</dbReference>
<dbReference type="RefSeq" id="WP_132207664.1">
    <property type="nucleotide sequence ID" value="NZ_SLWN01000001.1"/>
</dbReference>
<evidence type="ECO:0000313" key="2">
    <source>
        <dbReference type="EMBL" id="TCO36067.1"/>
    </source>
</evidence>
<dbReference type="Pfam" id="PF00903">
    <property type="entry name" value="Glyoxalase"/>
    <property type="match status" value="1"/>
</dbReference>
<dbReference type="OrthoDB" id="3827654at2"/>
<accession>A0A4R2HXI9</accession>
<gene>
    <name evidence="2" type="ORF">EV652_101957</name>
</gene>
<dbReference type="InterPro" id="IPR037523">
    <property type="entry name" value="VOC_core"/>
</dbReference>
<feature type="domain" description="VOC" evidence="1">
    <location>
        <begin position="3"/>
        <end position="118"/>
    </location>
</feature>
<reference evidence="2 3" key="1">
    <citation type="journal article" date="2015" name="Stand. Genomic Sci.">
        <title>Genomic Encyclopedia of Bacterial and Archaeal Type Strains, Phase III: the genomes of soil and plant-associated and newly described type strains.</title>
        <authorList>
            <person name="Whitman W.B."/>
            <person name="Woyke T."/>
            <person name="Klenk H.P."/>
            <person name="Zhou Y."/>
            <person name="Lilburn T.G."/>
            <person name="Beck B.J."/>
            <person name="De Vos P."/>
            <person name="Vandamme P."/>
            <person name="Eisen J.A."/>
            <person name="Garrity G."/>
            <person name="Hugenholtz P."/>
            <person name="Kyrpides N.C."/>
        </authorList>
    </citation>
    <scope>NUCLEOTIDE SEQUENCE [LARGE SCALE GENOMIC DNA]</scope>
    <source>
        <strain evidence="2 3">VKM Ac-2572</strain>
    </source>
</reference>
<comment type="caution">
    <text evidence="2">The sequence shown here is derived from an EMBL/GenBank/DDBJ whole genome shotgun (WGS) entry which is preliminary data.</text>
</comment>
<keyword evidence="3" id="KW-1185">Reference proteome</keyword>
<dbReference type="EMBL" id="SLWN01000001">
    <property type="protein sequence ID" value="TCO36067.1"/>
    <property type="molecule type" value="Genomic_DNA"/>
</dbReference>
<evidence type="ECO:0000313" key="3">
    <source>
        <dbReference type="Proteomes" id="UP000294508"/>
    </source>
</evidence>